<dbReference type="EMBL" id="FN554966">
    <property type="protein sequence ID" value="CBH10062.1"/>
    <property type="molecule type" value="Genomic_DNA"/>
</dbReference>
<protein>
    <submittedName>
        <fullName evidence="2">Uncharacterized protein</fullName>
    </submittedName>
</protein>
<dbReference type="GeneID" id="23859198"/>
<dbReference type="RefSeq" id="XP_011772352.1">
    <property type="nucleotide sequence ID" value="XM_011774050.1"/>
</dbReference>
<evidence type="ECO:0000313" key="2">
    <source>
        <dbReference type="EMBL" id="CBH10062.1"/>
    </source>
</evidence>
<dbReference type="KEGG" id="tbg:TbgDal_III4030"/>
<accession>C9ZL53</accession>
<dbReference type="AlphaFoldDB" id="C9ZL53"/>
<sequence>MRRTHVSDASSPNKLGGKSKIVKDKRVANTSVDAFGLDTPKVKQKERKNNYARFVCQKETAKIRRLIILSVTRSMIEGDGERNKRKKREIAEDNTTEQEENRCIHEHKRIQLQINTYIFTYLFLYQTYPRKVID</sequence>
<feature type="region of interest" description="Disordered" evidence="1">
    <location>
        <begin position="1"/>
        <end position="20"/>
    </location>
</feature>
<dbReference type="Proteomes" id="UP000002316">
    <property type="component" value="Chromosome 3"/>
</dbReference>
<reference evidence="3" key="1">
    <citation type="journal article" date="2010" name="PLoS Negl. Trop. Dis.">
        <title>The genome sequence of Trypanosoma brucei gambiense, causative agent of chronic human african trypanosomiasis.</title>
        <authorList>
            <person name="Jackson A.P."/>
            <person name="Sanders M."/>
            <person name="Berry A."/>
            <person name="McQuillan J."/>
            <person name="Aslett M.A."/>
            <person name="Quail M.A."/>
            <person name="Chukualim B."/>
            <person name="Capewell P."/>
            <person name="MacLeod A."/>
            <person name="Melville S.E."/>
            <person name="Gibson W."/>
            <person name="Barry J.D."/>
            <person name="Berriman M."/>
            <person name="Hertz-Fowler C."/>
        </authorList>
    </citation>
    <scope>NUCLEOTIDE SEQUENCE [LARGE SCALE GENOMIC DNA]</scope>
    <source>
        <strain evidence="3">MHOM/CI/86/DAL972</strain>
    </source>
</reference>
<evidence type="ECO:0000313" key="3">
    <source>
        <dbReference type="Proteomes" id="UP000002316"/>
    </source>
</evidence>
<gene>
    <name evidence="2" type="ORF">TbgDal_III4030</name>
</gene>
<feature type="region of interest" description="Disordered" evidence="1">
    <location>
        <begin position="78"/>
        <end position="99"/>
    </location>
</feature>
<organism evidence="2 3">
    <name type="scientific">Trypanosoma brucei gambiense (strain MHOM/CI/86/DAL972)</name>
    <dbReference type="NCBI Taxonomy" id="679716"/>
    <lineage>
        <taxon>Eukaryota</taxon>
        <taxon>Discoba</taxon>
        <taxon>Euglenozoa</taxon>
        <taxon>Kinetoplastea</taxon>
        <taxon>Metakinetoplastina</taxon>
        <taxon>Trypanosomatida</taxon>
        <taxon>Trypanosomatidae</taxon>
        <taxon>Trypanosoma</taxon>
    </lineage>
</organism>
<evidence type="ECO:0000256" key="1">
    <source>
        <dbReference type="SAM" id="MobiDB-lite"/>
    </source>
</evidence>
<proteinExistence type="predicted"/>
<name>C9ZL53_TRYB9</name>